<keyword evidence="5" id="KW-1185">Reference proteome</keyword>
<keyword evidence="1" id="KW-1133">Transmembrane helix</keyword>
<dbReference type="GeneID" id="99674620"/>
<name>A0A2N9K6N8_9LACO</name>
<dbReference type="RefSeq" id="WP_072614027.1">
    <property type="nucleotide sequence ID" value="NZ_AP017935.1"/>
</dbReference>
<sequence>MKSLERILPIFVFVVLLGSNLLNLSHFSFVSVFFAVFWPLLAGVFVFGLIKLLWWWVQR</sequence>
<gene>
    <name evidence="2" type="ORF">LES8486_00004</name>
    <name evidence="3" type="ORF">LES9216_00151</name>
</gene>
<evidence type="ECO:0000256" key="1">
    <source>
        <dbReference type="SAM" id="Phobius"/>
    </source>
</evidence>
<dbReference type="Proteomes" id="UP000237923">
    <property type="component" value="Unassembled WGS sequence"/>
</dbReference>
<reference evidence="2 5" key="2">
    <citation type="submission" date="2018-02" db="EMBL/GenBank/DDBJ databases">
        <authorList>
            <person name="Rodrigo-Torres L."/>
            <person name="Arahal R. D."/>
            <person name="Lucena T."/>
        </authorList>
    </citation>
    <scope>NUCLEOTIDE SEQUENCE [LARGE SCALE GENOMIC DNA]</scope>
    <source>
        <strain evidence="2 5">CECT 8486</strain>
    </source>
</reference>
<protein>
    <submittedName>
        <fullName evidence="3">Uncharacterized protein</fullName>
    </submittedName>
</protein>
<feature type="transmembrane region" description="Helical" evidence="1">
    <location>
        <begin position="35"/>
        <end position="57"/>
    </location>
</feature>
<accession>A0A2N9K6N8</accession>
<dbReference type="KEGG" id="lsu:A6B45_07425"/>
<dbReference type="AlphaFoldDB" id="A0A2N9K6N8"/>
<feature type="transmembrane region" description="Helical" evidence="1">
    <location>
        <begin position="7"/>
        <end position="29"/>
    </location>
</feature>
<organism evidence="3 4">
    <name type="scientific">Leuconostoc suionicum</name>
    <dbReference type="NCBI Taxonomy" id="1511761"/>
    <lineage>
        <taxon>Bacteria</taxon>
        <taxon>Bacillati</taxon>
        <taxon>Bacillota</taxon>
        <taxon>Bacilli</taxon>
        <taxon>Lactobacillales</taxon>
        <taxon>Lactobacillaceae</taxon>
        <taxon>Leuconostoc</taxon>
    </lineage>
</organism>
<reference evidence="3 4" key="1">
    <citation type="submission" date="2018-02" db="EMBL/GenBank/DDBJ databases">
        <authorList>
            <person name="Cohen D.B."/>
            <person name="Kent A.D."/>
        </authorList>
    </citation>
    <scope>NUCLEOTIDE SEQUENCE [LARGE SCALE GENOMIC DNA]</scope>
    <source>
        <strain evidence="3 4">CECT 9216</strain>
    </source>
</reference>
<dbReference type="EMBL" id="OKQU01000001">
    <property type="protein sequence ID" value="SPE06264.1"/>
    <property type="molecule type" value="Genomic_DNA"/>
</dbReference>
<keyword evidence="1" id="KW-0812">Transmembrane</keyword>
<evidence type="ECO:0000313" key="5">
    <source>
        <dbReference type="Proteomes" id="UP000239237"/>
    </source>
</evidence>
<evidence type="ECO:0000313" key="2">
    <source>
        <dbReference type="EMBL" id="SPD91039.1"/>
    </source>
</evidence>
<evidence type="ECO:0000313" key="3">
    <source>
        <dbReference type="EMBL" id="SPE06264.1"/>
    </source>
</evidence>
<proteinExistence type="predicted"/>
<evidence type="ECO:0000313" key="4">
    <source>
        <dbReference type="Proteomes" id="UP000237923"/>
    </source>
</evidence>
<keyword evidence="1" id="KW-0472">Membrane</keyword>
<dbReference type="Proteomes" id="UP000239237">
    <property type="component" value="Unassembled WGS sequence"/>
</dbReference>
<dbReference type="EMBL" id="OKQR01000001">
    <property type="protein sequence ID" value="SPD91039.1"/>
    <property type="molecule type" value="Genomic_DNA"/>
</dbReference>